<feature type="chain" id="PRO_5014586173" evidence="1">
    <location>
        <begin position="20"/>
        <end position="183"/>
    </location>
</feature>
<dbReference type="EMBL" id="BT144744">
    <property type="protein sequence ID" value="AFK44538.1"/>
    <property type="molecule type" value="mRNA"/>
</dbReference>
<organism evidence="2">
    <name type="scientific">Medicago truncatula</name>
    <name type="common">Barrel medic</name>
    <name type="synonym">Medicago tribuloides</name>
    <dbReference type="NCBI Taxonomy" id="3880"/>
    <lineage>
        <taxon>Eukaryota</taxon>
        <taxon>Viridiplantae</taxon>
        <taxon>Streptophyta</taxon>
        <taxon>Embryophyta</taxon>
        <taxon>Tracheophyta</taxon>
        <taxon>Spermatophyta</taxon>
        <taxon>Magnoliopsida</taxon>
        <taxon>eudicotyledons</taxon>
        <taxon>Gunneridae</taxon>
        <taxon>Pentapetalae</taxon>
        <taxon>rosids</taxon>
        <taxon>fabids</taxon>
        <taxon>Fabales</taxon>
        <taxon>Fabaceae</taxon>
        <taxon>Papilionoideae</taxon>
        <taxon>50 kb inversion clade</taxon>
        <taxon>NPAAA clade</taxon>
        <taxon>Hologalegina</taxon>
        <taxon>IRL clade</taxon>
        <taxon>Trifolieae</taxon>
        <taxon>Medicago</taxon>
    </lineage>
</organism>
<dbReference type="EnsemblPlants" id="AES68108">
    <property type="protein sequence ID" value="AES68108"/>
    <property type="gene ID" value="MTR_2g103330"/>
</dbReference>
<dbReference type="STRING" id="3880.Q2HVW7"/>
<reference evidence="2" key="1">
    <citation type="submission" date="2004-05" db="EMBL/GenBank/DDBJ databases">
        <authorList>
            <person name="Town C.D."/>
        </authorList>
    </citation>
    <scope>NUCLEOTIDE SEQUENCE</scope>
</reference>
<dbReference type="Pfam" id="PF06232">
    <property type="entry name" value="ATS3"/>
    <property type="match status" value="1"/>
</dbReference>
<dbReference type="InterPro" id="IPR036392">
    <property type="entry name" value="PLAT/LH2_dom_sf"/>
</dbReference>
<dbReference type="PANTHER" id="PTHR31718:SF31">
    <property type="entry name" value="OS01G0172800 PROTEIN"/>
    <property type="match status" value="1"/>
</dbReference>
<dbReference type="EMBL" id="PSQE01000002">
    <property type="protein sequence ID" value="RHN76490.1"/>
    <property type="molecule type" value="Genomic_DNA"/>
</dbReference>
<gene>
    <name evidence="6" type="primary">11433575</name>
    <name evidence="3" type="ordered locus">MTR_2g103330</name>
    <name evidence="2" type="ORF">MtrDRAFT_AC148340g9v2</name>
    <name evidence="5" type="ORF">MtrunA17_Chr2g0332731</name>
</gene>
<dbReference type="eggNOG" id="ENOG502S14I">
    <property type="taxonomic scope" value="Eukaryota"/>
</dbReference>
<evidence type="ECO:0000313" key="2">
    <source>
        <dbReference type="EMBL" id="ABD28393.1"/>
    </source>
</evidence>
<dbReference type="Proteomes" id="UP000002051">
    <property type="component" value="Chromosome 2"/>
</dbReference>
<reference evidence="3 7" key="3">
    <citation type="journal article" date="2011" name="Nature">
        <title>The Medicago genome provides insight into the evolution of rhizobial symbioses.</title>
        <authorList>
            <person name="Young N.D."/>
            <person name="Debelle F."/>
            <person name="Oldroyd G.E."/>
            <person name="Geurts R."/>
            <person name="Cannon S.B."/>
            <person name="Udvardi M.K."/>
            <person name="Benedito V.A."/>
            <person name="Mayer K.F."/>
            <person name="Gouzy J."/>
            <person name="Schoof H."/>
            <person name="Van de Peer Y."/>
            <person name="Proost S."/>
            <person name="Cook D.R."/>
            <person name="Meyers B.C."/>
            <person name="Spannagl M."/>
            <person name="Cheung F."/>
            <person name="De Mita S."/>
            <person name="Krishnakumar V."/>
            <person name="Gundlach H."/>
            <person name="Zhou S."/>
            <person name="Mudge J."/>
            <person name="Bharti A.K."/>
            <person name="Murray J.D."/>
            <person name="Naoumkina M.A."/>
            <person name="Rosen B."/>
            <person name="Silverstein K.A."/>
            <person name="Tang H."/>
            <person name="Rombauts S."/>
            <person name="Zhao P.X."/>
            <person name="Zhou P."/>
            <person name="Barbe V."/>
            <person name="Bardou P."/>
            <person name="Bechner M."/>
            <person name="Bellec A."/>
            <person name="Berger A."/>
            <person name="Berges H."/>
            <person name="Bidwell S."/>
            <person name="Bisseling T."/>
            <person name="Choisne N."/>
            <person name="Couloux A."/>
            <person name="Denny R."/>
            <person name="Deshpande S."/>
            <person name="Dai X."/>
            <person name="Doyle J.J."/>
            <person name="Dudez A.M."/>
            <person name="Farmer A.D."/>
            <person name="Fouteau S."/>
            <person name="Franken C."/>
            <person name="Gibelin C."/>
            <person name="Gish J."/>
            <person name="Goldstein S."/>
            <person name="Gonzalez A.J."/>
            <person name="Green P.J."/>
            <person name="Hallab A."/>
            <person name="Hartog M."/>
            <person name="Hua A."/>
            <person name="Humphray S.J."/>
            <person name="Jeong D.H."/>
            <person name="Jing Y."/>
            <person name="Jocker A."/>
            <person name="Kenton S.M."/>
            <person name="Kim D.J."/>
            <person name="Klee K."/>
            <person name="Lai H."/>
            <person name="Lang C."/>
            <person name="Lin S."/>
            <person name="Macmil S.L."/>
            <person name="Magdelenat G."/>
            <person name="Matthews L."/>
            <person name="McCorrison J."/>
            <person name="Monaghan E.L."/>
            <person name="Mun J.H."/>
            <person name="Najar F.Z."/>
            <person name="Nicholson C."/>
            <person name="Noirot C."/>
            <person name="O'Bleness M."/>
            <person name="Paule C.R."/>
            <person name="Poulain J."/>
            <person name="Prion F."/>
            <person name="Qin B."/>
            <person name="Qu C."/>
            <person name="Retzel E.F."/>
            <person name="Riddle C."/>
            <person name="Sallet E."/>
            <person name="Samain S."/>
            <person name="Samson N."/>
            <person name="Sanders I."/>
            <person name="Saurat O."/>
            <person name="Scarpelli C."/>
            <person name="Schiex T."/>
            <person name="Segurens B."/>
            <person name="Severin A.J."/>
            <person name="Sherrier D.J."/>
            <person name="Shi R."/>
            <person name="Sims S."/>
            <person name="Singer S.R."/>
            <person name="Sinharoy S."/>
            <person name="Sterck L."/>
            <person name="Viollet A."/>
            <person name="Wang B.B."/>
            <person name="Wang K."/>
            <person name="Wang M."/>
            <person name="Wang X."/>
            <person name="Warfsmann J."/>
            <person name="Weissenbach J."/>
            <person name="White D.D."/>
            <person name="White J.D."/>
            <person name="Wiley G.B."/>
            <person name="Wincker P."/>
            <person name="Xing Y."/>
            <person name="Yang L."/>
            <person name="Yao Z."/>
            <person name="Ying F."/>
            <person name="Zhai J."/>
            <person name="Zhou L."/>
            <person name="Zuber A."/>
            <person name="Denarie J."/>
            <person name="Dixon R.A."/>
            <person name="May G.D."/>
            <person name="Schwartz D.C."/>
            <person name="Rogers J."/>
            <person name="Quetier F."/>
            <person name="Town C.D."/>
            <person name="Roe B.A."/>
        </authorList>
    </citation>
    <scope>NUCLEOTIDE SEQUENCE [LARGE SCALE GENOMIC DNA]</scope>
    <source>
        <strain evidence="3">A17</strain>
        <strain evidence="6 7">cv. Jemalong A17</strain>
    </source>
</reference>
<dbReference type="Gene3D" id="2.60.60.20">
    <property type="entry name" value="PLAT/LH2 domain"/>
    <property type="match status" value="1"/>
</dbReference>
<dbReference type="SUPFAM" id="SSF49723">
    <property type="entry name" value="Lipase/lipooxygenase domain (PLAT/LH2 domain)"/>
    <property type="match status" value="1"/>
</dbReference>
<evidence type="ECO:0000313" key="5">
    <source>
        <dbReference type="EMBL" id="RHN76490.1"/>
    </source>
</evidence>
<dbReference type="KEGG" id="mtr:11433575"/>
<reference evidence="3 7" key="5">
    <citation type="journal article" date="2014" name="BMC Genomics">
        <title>An improved genome release (version Mt4.0) for the model legume Medicago truncatula.</title>
        <authorList>
            <person name="Tang H."/>
            <person name="Krishnakumar V."/>
            <person name="Bidwell S."/>
            <person name="Rosen B."/>
            <person name="Chan A."/>
            <person name="Zhou S."/>
            <person name="Gentzbittel L."/>
            <person name="Childs K.L."/>
            <person name="Yandell M."/>
            <person name="Gundlach H."/>
            <person name="Mayer K.F."/>
            <person name="Schwartz D.C."/>
            <person name="Town C.D."/>
        </authorList>
    </citation>
    <scope>GENOME REANNOTATION</scope>
    <source>
        <strain evidence="6 7">cv. Jemalong A17</strain>
    </source>
</reference>
<name>Q2HVW7_MEDTR</name>
<dbReference type="Gramene" id="rna12828">
    <property type="protein sequence ID" value="RHN76490.1"/>
    <property type="gene ID" value="gene12828"/>
</dbReference>
<evidence type="ECO:0000313" key="4">
    <source>
        <dbReference type="EMBL" id="AFK44538.1"/>
    </source>
</evidence>
<evidence type="ECO:0000256" key="1">
    <source>
        <dbReference type="SAM" id="SignalP"/>
    </source>
</evidence>
<reference evidence="6" key="6">
    <citation type="submission" date="2015-04" db="UniProtKB">
        <authorList>
            <consortium name="EnsemblPlants"/>
        </authorList>
    </citation>
    <scope>IDENTIFICATION</scope>
    <source>
        <strain evidence="6">cv. Jemalong A17</strain>
    </source>
</reference>
<dbReference type="AlphaFoldDB" id="Q2HVW7"/>
<keyword evidence="1" id="KW-0732">Signal</keyword>
<dbReference type="ExpressionAtlas" id="Q2HVW7">
    <property type="expression patterns" value="differential"/>
</dbReference>
<dbReference type="OrthoDB" id="1361843at2759"/>
<evidence type="ECO:0000313" key="7">
    <source>
        <dbReference type="Proteomes" id="UP000002051"/>
    </source>
</evidence>
<keyword evidence="7" id="KW-1185">Reference proteome</keyword>
<evidence type="ECO:0000313" key="6">
    <source>
        <dbReference type="EnsemblPlants" id="AES68108"/>
    </source>
</evidence>
<protein>
    <submittedName>
        <fullName evidence="2">Embryo-specific 3</fullName>
    </submittedName>
    <submittedName>
        <fullName evidence="3">Embryo-specific protein</fullName>
    </submittedName>
    <submittedName>
        <fullName evidence="5">Putative PLAT/LH2 domain-containing protein</fullName>
    </submittedName>
</protein>
<dbReference type="PANTHER" id="PTHR31718">
    <property type="entry name" value="PLAT DOMAIN-CONTAINING PROTEIN"/>
    <property type="match status" value="1"/>
</dbReference>
<feature type="signal peptide" evidence="1">
    <location>
        <begin position="1"/>
        <end position="19"/>
    </location>
</feature>
<dbReference type="PaxDb" id="3880-AES68108"/>
<sequence>MKTLTLIFTFSIIVAFSHAAPTLVTLPQPDQMNQSSTLISHTLQQINETRLISSMCKYLITIKTSCNSPAYTTDQISLLFGDDLGSKLYVKRLDDPGAFKRCTTVSFDVMGECTSQICELYLFRKGRDGWKPETVVVYDYNYPPVIFNYNVCLTKGRGIGYNYCGQGSNQISSIPKIKACSLN</sequence>
<evidence type="ECO:0000313" key="3">
    <source>
        <dbReference type="EMBL" id="AES68108.1"/>
    </source>
</evidence>
<proteinExistence type="evidence at transcript level"/>
<reference evidence="2" key="2">
    <citation type="submission" date="2007-03" db="EMBL/GenBank/DDBJ databases">
        <authorList>
            <consortium name="The International Medicago Genome Annotation Group"/>
        </authorList>
    </citation>
    <scope>NUCLEOTIDE SEQUENCE</scope>
</reference>
<dbReference type="HOGENOM" id="CLU_102727_2_0_1"/>
<dbReference type="InterPro" id="IPR010417">
    <property type="entry name" value="Embryo-specific_ATS3"/>
</dbReference>
<reference evidence="4" key="4">
    <citation type="submission" date="2012-05" db="EMBL/GenBank/DDBJ databases">
        <authorList>
            <person name="Krishnakumar V."/>
            <person name="Cheung F."/>
            <person name="Xiao Y."/>
            <person name="Chan A."/>
            <person name="Moskal W.A."/>
            <person name="Town C.D."/>
        </authorList>
    </citation>
    <scope>NUCLEOTIDE SEQUENCE</scope>
</reference>
<dbReference type="EMBL" id="AC148340">
    <property type="protein sequence ID" value="ABD28393.1"/>
    <property type="molecule type" value="Genomic_DNA"/>
</dbReference>
<dbReference type="EMBL" id="CM001218">
    <property type="protein sequence ID" value="AES68108.1"/>
    <property type="molecule type" value="Genomic_DNA"/>
</dbReference>
<reference evidence="5" key="7">
    <citation type="journal article" date="2018" name="Nat. Plants">
        <title>Whole-genome landscape of Medicago truncatula symbiotic genes.</title>
        <authorList>
            <person name="Pecrix Y."/>
            <person name="Gamas P."/>
            <person name="Carrere S."/>
        </authorList>
    </citation>
    <scope>NUCLEOTIDE SEQUENCE</scope>
    <source>
        <tissue evidence="5">Leaves</tissue>
    </source>
</reference>
<accession>Q2HVW7</accession>
<dbReference type="Proteomes" id="UP000265566">
    <property type="component" value="Chromosome 2"/>
</dbReference>